<gene>
    <name evidence="1" type="ORF">LCGC14_2446210</name>
</gene>
<organism evidence="1">
    <name type="scientific">marine sediment metagenome</name>
    <dbReference type="NCBI Taxonomy" id="412755"/>
    <lineage>
        <taxon>unclassified sequences</taxon>
        <taxon>metagenomes</taxon>
        <taxon>ecological metagenomes</taxon>
    </lineage>
</organism>
<comment type="caution">
    <text evidence="1">The sequence shown here is derived from an EMBL/GenBank/DDBJ whole genome shotgun (WGS) entry which is preliminary data.</text>
</comment>
<protein>
    <submittedName>
        <fullName evidence="1">Uncharacterized protein</fullName>
    </submittedName>
</protein>
<dbReference type="AlphaFoldDB" id="A0A0F9DUM2"/>
<accession>A0A0F9DUM2</accession>
<reference evidence="1" key="1">
    <citation type="journal article" date="2015" name="Nature">
        <title>Complex archaea that bridge the gap between prokaryotes and eukaryotes.</title>
        <authorList>
            <person name="Spang A."/>
            <person name="Saw J.H."/>
            <person name="Jorgensen S.L."/>
            <person name="Zaremba-Niedzwiedzka K."/>
            <person name="Martijn J."/>
            <person name="Lind A.E."/>
            <person name="van Eijk R."/>
            <person name="Schleper C."/>
            <person name="Guy L."/>
            <person name="Ettema T.J."/>
        </authorList>
    </citation>
    <scope>NUCLEOTIDE SEQUENCE</scope>
</reference>
<proteinExistence type="predicted"/>
<evidence type="ECO:0000313" key="1">
    <source>
        <dbReference type="EMBL" id="KKL21366.1"/>
    </source>
</evidence>
<sequence length="57" mass="6980">MGHNYWIGKRAKLEIFINEKTLFYTAIIIECDETFISFKDKFGETKVEIERFIYYLY</sequence>
<dbReference type="EMBL" id="LAZR01037760">
    <property type="protein sequence ID" value="KKL21366.1"/>
    <property type="molecule type" value="Genomic_DNA"/>
</dbReference>
<name>A0A0F9DUM2_9ZZZZ</name>